<evidence type="ECO:0000259" key="4">
    <source>
        <dbReference type="PROSITE" id="PS50887"/>
    </source>
</evidence>
<evidence type="ECO:0000256" key="2">
    <source>
        <dbReference type="ARBA" id="ARBA00034247"/>
    </source>
</evidence>
<feature type="transmembrane region" description="Helical" evidence="3">
    <location>
        <begin position="105"/>
        <end position="124"/>
    </location>
</feature>
<keyword evidence="3" id="KW-0812">Transmembrane</keyword>
<organism evidence="5 6">
    <name type="scientific">Methylorubrum salsuginis</name>
    <dbReference type="NCBI Taxonomy" id="414703"/>
    <lineage>
        <taxon>Bacteria</taxon>
        <taxon>Pseudomonadati</taxon>
        <taxon>Pseudomonadota</taxon>
        <taxon>Alphaproteobacteria</taxon>
        <taxon>Hyphomicrobiales</taxon>
        <taxon>Methylobacteriaceae</taxon>
        <taxon>Methylorubrum</taxon>
    </lineage>
</organism>
<dbReference type="NCBIfam" id="TIGR00254">
    <property type="entry name" value="GGDEF"/>
    <property type="match status" value="1"/>
</dbReference>
<evidence type="ECO:0000313" key="6">
    <source>
        <dbReference type="Proteomes" id="UP000198804"/>
    </source>
</evidence>
<evidence type="ECO:0000256" key="3">
    <source>
        <dbReference type="SAM" id="Phobius"/>
    </source>
</evidence>
<feature type="transmembrane region" description="Helical" evidence="3">
    <location>
        <begin position="130"/>
        <end position="148"/>
    </location>
</feature>
<feature type="transmembrane region" description="Helical" evidence="3">
    <location>
        <begin position="155"/>
        <end position="173"/>
    </location>
</feature>
<dbReference type="STRING" id="414703.SAMN04488125_101214"/>
<evidence type="ECO:0000256" key="1">
    <source>
        <dbReference type="ARBA" id="ARBA00012528"/>
    </source>
</evidence>
<keyword evidence="3" id="KW-0472">Membrane</keyword>
<feature type="transmembrane region" description="Helical" evidence="3">
    <location>
        <begin position="69"/>
        <end position="93"/>
    </location>
</feature>
<accession>A0A1I3YH22</accession>
<keyword evidence="3" id="KW-1133">Transmembrane helix</keyword>
<dbReference type="InterPro" id="IPR000160">
    <property type="entry name" value="GGDEF_dom"/>
</dbReference>
<gene>
    <name evidence="5" type="ORF">SAMN04488125_101214</name>
</gene>
<evidence type="ECO:0000313" key="5">
    <source>
        <dbReference type="EMBL" id="SFK31267.1"/>
    </source>
</evidence>
<feature type="transmembrane region" description="Helical" evidence="3">
    <location>
        <begin position="38"/>
        <end position="63"/>
    </location>
</feature>
<dbReference type="AlphaFoldDB" id="A0A1I3YH22"/>
<dbReference type="GO" id="GO:0052621">
    <property type="term" value="F:diguanylate cyclase activity"/>
    <property type="evidence" value="ECO:0007669"/>
    <property type="project" value="UniProtKB-EC"/>
</dbReference>
<sequence length="403" mass="42252">MRDTKRVYSPPRTRLGRWLAEPGRDVPEPIRLALIANLYGTLPIFVGGVTNTILVAGAITARLPQPSMLAWLALEIGICLSRLAVLVVANRAAREGRPTPTDLNLLLAVAWAGSLGYGTFVSIVSGDWTVATLACLSSAAMVGGTCFRNFSAPRLTAVMIALTLGPCCFAAALTGEVLLAVTFLQIPFYILAMTRAAYRLNGLLVATMRAERENAALAHHDGLTGLANRAGLSAAFERHARQAPGLLYLDLDGFKAINDTHGHAVGDRLLRSVAERIADAAGPDAVPARIGGDEFIVLCPGQGRGALIDLGERLIAGIFAPHPVGPEGRALTVGVSVGIATAPEHGTGLAALMRAADSALYRAKSLGKGRCSVASRKAAEIETAEIETADISEETPEARRLSA</sequence>
<dbReference type="InterPro" id="IPR043128">
    <property type="entry name" value="Rev_trsase/Diguanyl_cyclase"/>
</dbReference>
<proteinExistence type="predicted"/>
<keyword evidence="6" id="KW-1185">Reference proteome</keyword>
<dbReference type="PANTHER" id="PTHR45138">
    <property type="entry name" value="REGULATORY COMPONENTS OF SENSORY TRANSDUCTION SYSTEM"/>
    <property type="match status" value="1"/>
</dbReference>
<reference evidence="6" key="1">
    <citation type="submission" date="2016-10" db="EMBL/GenBank/DDBJ databases">
        <authorList>
            <person name="Varghese N."/>
            <person name="Submissions S."/>
        </authorList>
    </citation>
    <scope>NUCLEOTIDE SEQUENCE [LARGE SCALE GENOMIC DNA]</scope>
    <source>
        <strain evidence="6">CGMCC 1.6474</strain>
    </source>
</reference>
<dbReference type="EC" id="2.7.7.65" evidence="1"/>
<dbReference type="PANTHER" id="PTHR45138:SF9">
    <property type="entry name" value="DIGUANYLATE CYCLASE DGCM-RELATED"/>
    <property type="match status" value="1"/>
</dbReference>
<dbReference type="InterPro" id="IPR050469">
    <property type="entry name" value="Diguanylate_Cyclase"/>
</dbReference>
<dbReference type="OrthoDB" id="9812260at2"/>
<dbReference type="InterPro" id="IPR029787">
    <property type="entry name" value="Nucleotide_cyclase"/>
</dbReference>
<dbReference type="Gene3D" id="3.30.70.270">
    <property type="match status" value="1"/>
</dbReference>
<dbReference type="Pfam" id="PF00990">
    <property type="entry name" value="GGDEF"/>
    <property type="match status" value="1"/>
</dbReference>
<dbReference type="RefSeq" id="WP_091941076.1">
    <property type="nucleotide sequence ID" value="NZ_FOSV01000001.1"/>
</dbReference>
<name>A0A1I3YH22_9HYPH</name>
<comment type="catalytic activity">
    <reaction evidence="2">
        <text>2 GTP = 3',3'-c-di-GMP + 2 diphosphate</text>
        <dbReference type="Rhea" id="RHEA:24898"/>
        <dbReference type="ChEBI" id="CHEBI:33019"/>
        <dbReference type="ChEBI" id="CHEBI:37565"/>
        <dbReference type="ChEBI" id="CHEBI:58805"/>
        <dbReference type="EC" id="2.7.7.65"/>
    </reaction>
</comment>
<dbReference type="EMBL" id="FOSV01000001">
    <property type="protein sequence ID" value="SFK31267.1"/>
    <property type="molecule type" value="Genomic_DNA"/>
</dbReference>
<dbReference type="Proteomes" id="UP000198804">
    <property type="component" value="Unassembled WGS sequence"/>
</dbReference>
<protein>
    <recommendedName>
        <fullName evidence="1">diguanylate cyclase</fullName>
        <ecNumber evidence="1">2.7.7.65</ecNumber>
    </recommendedName>
</protein>
<dbReference type="PROSITE" id="PS50887">
    <property type="entry name" value="GGDEF"/>
    <property type="match status" value="1"/>
</dbReference>
<feature type="domain" description="GGDEF" evidence="4">
    <location>
        <begin position="242"/>
        <end position="376"/>
    </location>
</feature>
<dbReference type="SUPFAM" id="SSF55073">
    <property type="entry name" value="Nucleotide cyclase"/>
    <property type="match status" value="1"/>
</dbReference>
<dbReference type="CDD" id="cd01949">
    <property type="entry name" value="GGDEF"/>
    <property type="match status" value="1"/>
</dbReference>
<dbReference type="SMART" id="SM00267">
    <property type="entry name" value="GGDEF"/>
    <property type="match status" value="1"/>
</dbReference>